<evidence type="ECO:0000256" key="8">
    <source>
        <dbReference type="ARBA" id="ARBA00022452"/>
    </source>
</evidence>
<dbReference type="SUPFAM" id="SSF56931">
    <property type="entry name" value="Outer membrane phospholipase A (OMPLA)"/>
    <property type="match status" value="1"/>
</dbReference>
<feature type="binding site" description="in dimeric form" evidence="19">
    <location>
        <position position="216"/>
    </location>
    <ligand>
        <name>Ca(2+)</name>
        <dbReference type="ChEBI" id="CHEBI:29108"/>
        <label>1</label>
    </ligand>
</feature>
<dbReference type="GO" id="GO:0046872">
    <property type="term" value="F:metal ion binding"/>
    <property type="evidence" value="ECO:0007669"/>
    <property type="project" value="UniProtKB-KW"/>
</dbReference>
<feature type="signal peptide" evidence="20">
    <location>
        <begin position="1"/>
        <end position="25"/>
    </location>
</feature>
<feature type="chain" id="PRO_5024458017" description="Phospholipase A1" evidence="20">
    <location>
        <begin position="26"/>
        <end position="302"/>
    </location>
</feature>
<comment type="cofactor">
    <cofactor evidence="20">
        <name>Ca(2+)</name>
        <dbReference type="ChEBI" id="CHEBI:29108"/>
    </cofactor>
    <text evidence="20">Binds 1 Ca(2+) ion per monomer. In the dimeric form the Ca(2+) is bound by different amino acids with binding of each Ca(2+) shared with ligands coming from each monomer. The Ca(2+) ion may have a role in catalysis.</text>
</comment>
<evidence type="ECO:0000313" key="21">
    <source>
        <dbReference type="EMBL" id="TLU65676.1"/>
    </source>
</evidence>
<dbReference type="Proteomes" id="UP000307790">
    <property type="component" value="Unassembled WGS sequence"/>
</dbReference>
<reference evidence="21 22" key="1">
    <citation type="submission" date="2019-05" db="EMBL/GenBank/DDBJ databases">
        <title>Genome sequences of Thalassotalea litorea 1K03283.</title>
        <authorList>
            <person name="Zhang D."/>
        </authorList>
    </citation>
    <scope>NUCLEOTIDE SEQUENCE [LARGE SCALE GENOMIC DNA]</scope>
    <source>
        <strain evidence="21 22">MCCC 1K03283</strain>
    </source>
</reference>
<protein>
    <recommendedName>
        <fullName evidence="7 20">Phospholipase A1</fullName>
        <ecNumber evidence="5 20">3.1.1.32</ecNumber>
        <ecNumber evidence="6 20">3.1.1.4</ecNumber>
    </recommendedName>
    <alternativeName>
        <fullName evidence="20">Phosphatidylcholine 1-acylhydrolase</fullName>
    </alternativeName>
</protein>
<name>A0A5R9IR25_9GAMM</name>
<evidence type="ECO:0000256" key="4">
    <source>
        <dbReference type="ARBA" id="ARBA00011702"/>
    </source>
</evidence>
<comment type="function">
    <text evidence="20">Hydrolysis of phosphatidylcholine with phospholipase A2 (EC 3.1.1.4) and phospholipase A1 (EC 3.1.1.32) activities.</text>
</comment>
<keyword evidence="22" id="KW-1185">Reference proteome</keyword>
<gene>
    <name evidence="21" type="ORF">FE810_07025</name>
</gene>
<keyword evidence="13 19" id="KW-0106">Calcium</keyword>
<evidence type="ECO:0000256" key="6">
    <source>
        <dbReference type="ARBA" id="ARBA00013278"/>
    </source>
</evidence>
<evidence type="ECO:0000256" key="10">
    <source>
        <dbReference type="ARBA" id="ARBA00022723"/>
    </source>
</evidence>
<keyword evidence="12 20" id="KW-0378">Hydrolase</keyword>
<dbReference type="AlphaFoldDB" id="A0A5R9IR25"/>
<proteinExistence type="inferred from homology"/>
<evidence type="ECO:0000313" key="22">
    <source>
        <dbReference type="Proteomes" id="UP000307790"/>
    </source>
</evidence>
<dbReference type="Pfam" id="PF02253">
    <property type="entry name" value="PLA1"/>
    <property type="match status" value="1"/>
</dbReference>
<keyword evidence="9" id="KW-0812">Transmembrane</keyword>
<evidence type="ECO:0000256" key="12">
    <source>
        <dbReference type="ARBA" id="ARBA00022801"/>
    </source>
</evidence>
<dbReference type="GO" id="GO:0009279">
    <property type="term" value="C:cell outer membrane"/>
    <property type="evidence" value="ECO:0007669"/>
    <property type="project" value="UniProtKB-SubCell"/>
</dbReference>
<keyword evidence="14 20" id="KW-0442">Lipid degradation</keyword>
<comment type="catalytic activity">
    <reaction evidence="1 20">
        <text>a 1,2-diacyl-sn-glycero-3-phosphocholine + H2O = a 2-acyl-sn-glycero-3-phosphocholine + a fatty acid + H(+)</text>
        <dbReference type="Rhea" id="RHEA:18689"/>
        <dbReference type="ChEBI" id="CHEBI:15377"/>
        <dbReference type="ChEBI" id="CHEBI:15378"/>
        <dbReference type="ChEBI" id="CHEBI:28868"/>
        <dbReference type="ChEBI" id="CHEBI:57643"/>
        <dbReference type="ChEBI" id="CHEBI:57875"/>
        <dbReference type="EC" id="3.1.1.32"/>
    </reaction>
</comment>
<feature type="binding site" description="in dimeric form" evidence="19">
    <location>
        <position position="174"/>
    </location>
    <ligand>
        <name>Ca(2+)</name>
        <dbReference type="ChEBI" id="CHEBI:29108"/>
        <label>1</label>
    </ligand>
</feature>
<comment type="catalytic activity">
    <reaction evidence="2 20">
        <text>a 1,2-diacyl-sn-glycero-3-phosphocholine + H2O = a 1-acyl-sn-glycero-3-phosphocholine + a fatty acid + H(+)</text>
        <dbReference type="Rhea" id="RHEA:15801"/>
        <dbReference type="ChEBI" id="CHEBI:15377"/>
        <dbReference type="ChEBI" id="CHEBI:15378"/>
        <dbReference type="ChEBI" id="CHEBI:28868"/>
        <dbReference type="ChEBI" id="CHEBI:57643"/>
        <dbReference type="ChEBI" id="CHEBI:58168"/>
        <dbReference type="EC" id="3.1.1.4"/>
    </reaction>
</comment>
<dbReference type="CDD" id="cd00541">
    <property type="entry name" value="OMPLA"/>
    <property type="match status" value="1"/>
</dbReference>
<feature type="binding site" description="in dimeric form" evidence="19">
    <location>
        <position position="129"/>
    </location>
    <ligand>
        <name>Ca(2+)</name>
        <dbReference type="ChEBI" id="CHEBI:29108"/>
        <label>1</label>
    </ligand>
</feature>
<evidence type="ECO:0000256" key="15">
    <source>
        <dbReference type="ARBA" id="ARBA00023098"/>
    </source>
</evidence>
<evidence type="ECO:0000256" key="14">
    <source>
        <dbReference type="ARBA" id="ARBA00022963"/>
    </source>
</evidence>
<keyword evidence="10 19" id="KW-0479">Metal-binding</keyword>
<dbReference type="GO" id="GO:0004623">
    <property type="term" value="F:phospholipase A2 activity"/>
    <property type="evidence" value="ECO:0007669"/>
    <property type="project" value="UniProtKB-EC"/>
</dbReference>
<dbReference type="GO" id="GO:0016042">
    <property type="term" value="P:lipid catabolic process"/>
    <property type="evidence" value="ECO:0007669"/>
    <property type="project" value="UniProtKB-KW"/>
</dbReference>
<evidence type="ECO:0000256" key="5">
    <source>
        <dbReference type="ARBA" id="ARBA00013179"/>
    </source>
</evidence>
<dbReference type="EC" id="3.1.1.32" evidence="5 20"/>
<evidence type="ECO:0000256" key="18">
    <source>
        <dbReference type="PIRSR" id="PIRSR603187-1"/>
    </source>
</evidence>
<evidence type="ECO:0000256" key="17">
    <source>
        <dbReference type="ARBA" id="ARBA00023237"/>
    </source>
</evidence>
<evidence type="ECO:0000256" key="13">
    <source>
        <dbReference type="ARBA" id="ARBA00022837"/>
    </source>
</evidence>
<evidence type="ECO:0000256" key="11">
    <source>
        <dbReference type="ARBA" id="ARBA00022729"/>
    </source>
</evidence>
<feature type="active site" description="Nucleophile" evidence="18">
    <location>
        <position position="164"/>
    </location>
</feature>
<keyword evidence="15 20" id="KW-0443">Lipid metabolism</keyword>
<feature type="active site" description="Nucleophile" evidence="18">
    <location>
        <position position="166"/>
    </location>
</feature>
<comment type="caution">
    <text evidence="21">The sequence shown here is derived from an EMBL/GenBank/DDBJ whole genome shotgun (WGS) entry which is preliminary data.</text>
</comment>
<evidence type="ECO:0000256" key="1">
    <source>
        <dbReference type="ARBA" id="ARBA00000111"/>
    </source>
</evidence>
<dbReference type="PRINTS" id="PR01486">
    <property type="entry name" value="PHPHLIPASEA1"/>
</dbReference>
<evidence type="ECO:0000256" key="2">
    <source>
        <dbReference type="ARBA" id="ARBA00001604"/>
    </source>
</evidence>
<organism evidence="21 22">
    <name type="scientific">Thalassotalea litorea</name>
    <dbReference type="NCBI Taxonomy" id="2020715"/>
    <lineage>
        <taxon>Bacteria</taxon>
        <taxon>Pseudomonadati</taxon>
        <taxon>Pseudomonadota</taxon>
        <taxon>Gammaproteobacteria</taxon>
        <taxon>Alteromonadales</taxon>
        <taxon>Colwelliaceae</taxon>
        <taxon>Thalassotalea</taxon>
    </lineage>
</organism>
<dbReference type="PANTHER" id="PTHR40457">
    <property type="entry name" value="PHOSPHOLIPASE A1"/>
    <property type="match status" value="1"/>
</dbReference>
<dbReference type="InterPro" id="IPR036541">
    <property type="entry name" value="PLipase_A1_sf"/>
</dbReference>
<evidence type="ECO:0000256" key="19">
    <source>
        <dbReference type="PIRSR" id="PIRSR603187-2"/>
    </source>
</evidence>
<sequence length="302" mass="35609">MDNPVRTLLYIFSVYFCLSVPFAIAADKTLKTDEPQQDEQPESRYDTRYFILKPHKRNYILPITATDNFNEQAYAEVPQFADNFEDIEAKYQISLKFPLLNEGFLFKQDSLHFGISLQSWWQIYADNISKPFRETNYQPEIFYRVKTPWKLLDGNITLGVGVEHQSNGRSQLLSRSWNRMYGEVIFQKTDFKATFKPWYRLPENEKRSPEDSEGDDNPDIRDYMGNYQVEFEYLWGDVGMDIMLRENFSTHKGAFELGLTFPIWSGLRGYLQYFNGYGESLIDYNHNQQKVGLGIMLDTYFN</sequence>
<dbReference type="EMBL" id="VCBC01000006">
    <property type="protein sequence ID" value="TLU65676.1"/>
    <property type="molecule type" value="Genomic_DNA"/>
</dbReference>
<evidence type="ECO:0000256" key="20">
    <source>
        <dbReference type="RuleBase" id="RU366027"/>
    </source>
</evidence>
<comment type="similarity">
    <text evidence="3 20">Belongs to the phospholipase A1 family.</text>
</comment>
<evidence type="ECO:0000256" key="16">
    <source>
        <dbReference type="ARBA" id="ARBA00023136"/>
    </source>
</evidence>
<dbReference type="PANTHER" id="PTHR40457:SF1">
    <property type="entry name" value="PHOSPHOLIPASE A1"/>
    <property type="match status" value="1"/>
</dbReference>
<dbReference type="GO" id="GO:0008970">
    <property type="term" value="F:phospholipase A1 activity"/>
    <property type="evidence" value="ECO:0007669"/>
    <property type="project" value="UniProtKB-EC"/>
</dbReference>
<comment type="subcellular location">
    <subcellularLocation>
        <location evidence="20">Cell outer membrane</location>
        <topology evidence="20">Multi-pass membrane protein</topology>
    </subcellularLocation>
    <text evidence="20">One of the very few enzymes located there.</text>
</comment>
<keyword evidence="11 20" id="KW-0732">Signal</keyword>
<dbReference type="OrthoDB" id="188433at2"/>
<dbReference type="InterPro" id="IPR003187">
    <property type="entry name" value="PLipase_A1"/>
</dbReference>
<evidence type="ECO:0000256" key="7">
    <source>
        <dbReference type="ARBA" id="ARBA00021726"/>
    </source>
</evidence>
<feature type="binding site" description="in dimeric form" evidence="19">
    <location>
        <position position="169"/>
    </location>
    <ligand>
        <name>Ca(2+)</name>
        <dbReference type="ChEBI" id="CHEBI:29108"/>
        <label>1</label>
    </ligand>
</feature>
<comment type="subunit">
    <text evidence="4 20">Homodimer; dimerization is reversible, and the dimeric form is the active one.</text>
</comment>
<keyword evidence="8" id="KW-1134">Transmembrane beta strand</keyword>
<keyword evidence="17 20" id="KW-0998">Cell outer membrane</keyword>
<evidence type="ECO:0000256" key="3">
    <source>
        <dbReference type="ARBA" id="ARBA00010525"/>
    </source>
</evidence>
<dbReference type="Gene3D" id="2.40.230.10">
    <property type="entry name" value="Phospholipase A1"/>
    <property type="match status" value="1"/>
</dbReference>
<evidence type="ECO:0000256" key="9">
    <source>
        <dbReference type="ARBA" id="ARBA00022692"/>
    </source>
</evidence>
<dbReference type="EC" id="3.1.1.4" evidence="6 20"/>
<accession>A0A5R9IR25</accession>
<keyword evidence="16" id="KW-0472">Membrane</keyword>